<protein>
    <submittedName>
        <fullName evidence="1">ATP-binding protein</fullName>
    </submittedName>
</protein>
<dbReference type="Gene3D" id="1.10.10.10">
    <property type="entry name" value="Winged helix-like DNA-binding domain superfamily/Winged helix DNA-binding domain"/>
    <property type="match status" value="1"/>
</dbReference>
<dbReference type="PANTHER" id="PTHR30595:SF6">
    <property type="entry name" value="SCHLAFEN ALBA-2 DOMAIN-CONTAINING PROTEIN"/>
    <property type="match status" value="1"/>
</dbReference>
<keyword evidence="1" id="KW-0067">ATP-binding</keyword>
<sequence>MKGEDLKRAALLLFGKDVRAFFPTAYVKIGRFGSTDVDLLFQDLVQGNAFQLADLTLELLQKKYLMAPVSYQGLHRIEGSEYPFEALREILLNAIVHRTYTTAPIQVSVYNDRLIVWNEGTLPDNLSIEDLKRKHPSLPKNPVLADVCFKGGLIEAWGRGTVKIMEECRRSGLPEPRIETVAGGISVTLFKDIYTEELLKGRGLNERQVNALLHWKSEGKIQNSWYKEKFSIADRTALRYLTELVDKGLLVKVGEKKATVYIYRS</sequence>
<dbReference type="Pfam" id="PF13749">
    <property type="entry name" value="HATPase_c_4"/>
    <property type="match status" value="1"/>
</dbReference>
<dbReference type="InterPro" id="IPR036388">
    <property type="entry name" value="WH-like_DNA-bd_sf"/>
</dbReference>
<organism evidence="1 2">
    <name type="scientific">Pontibacter toksunensis</name>
    <dbReference type="NCBI Taxonomy" id="1332631"/>
    <lineage>
        <taxon>Bacteria</taxon>
        <taxon>Pseudomonadati</taxon>
        <taxon>Bacteroidota</taxon>
        <taxon>Cytophagia</taxon>
        <taxon>Cytophagales</taxon>
        <taxon>Hymenobacteraceae</taxon>
        <taxon>Pontibacter</taxon>
    </lineage>
</organism>
<gene>
    <name evidence="1" type="ORF">ACFS7Z_19805</name>
</gene>
<dbReference type="GO" id="GO:0005524">
    <property type="term" value="F:ATP binding"/>
    <property type="evidence" value="ECO:0007669"/>
    <property type="project" value="UniProtKB-KW"/>
</dbReference>
<accession>A0ABW6BYF6</accession>
<dbReference type="Gene3D" id="3.30.565.60">
    <property type="match status" value="1"/>
</dbReference>
<evidence type="ECO:0000313" key="2">
    <source>
        <dbReference type="Proteomes" id="UP001597641"/>
    </source>
</evidence>
<dbReference type="EMBL" id="JBHUOX010000018">
    <property type="protein sequence ID" value="MFD3002626.1"/>
    <property type="molecule type" value="Genomic_DNA"/>
</dbReference>
<reference evidence="2" key="1">
    <citation type="journal article" date="2019" name="Int. J. Syst. Evol. Microbiol.">
        <title>The Global Catalogue of Microorganisms (GCM) 10K type strain sequencing project: providing services to taxonomists for standard genome sequencing and annotation.</title>
        <authorList>
            <consortium name="The Broad Institute Genomics Platform"/>
            <consortium name="The Broad Institute Genome Sequencing Center for Infectious Disease"/>
            <person name="Wu L."/>
            <person name="Ma J."/>
        </authorList>
    </citation>
    <scope>NUCLEOTIDE SEQUENCE [LARGE SCALE GENOMIC DNA]</scope>
    <source>
        <strain evidence="2">KCTC 23984</strain>
    </source>
</reference>
<dbReference type="PANTHER" id="PTHR30595">
    <property type="entry name" value="GLPR-RELATED TRANSCRIPTIONAL REPRESSOR"/>
    <property type="match status" value="1"/>
</dbReference>
<dbReference type="Proteomes" id="UP001597641">
    <property type="component" value="Unassembled WGS sequence"/>
</dbReference>
<comment type="caution">
    <text evidence="1">The sequence shown here is derived from an EMBL/GenBank/DDBJ whole genome shotgun (WGS) entry which is preliminary data.</text>
</comment>
<name>A0ABW6BYF6_9BACT</name>
<keyword evidence="1" id="KW-0547">Nucleotide-binding</keyword>
<dbReference type="InterPro" id="IPR038475">
    <property type="entry name" value="RecG_C_sf"/>
</dbReference>
<proteinExistence type="predicted"/>
<evidence type="ECO:0000313" key="1">
    <source>
        <dbReference type="EMBL" id="MFD3002626.1"/>
    </source>
</evidence>
<keyword evidence="2" id="KW-1185">Reference proteome</keyword>
<dbReference type="RefSeq" id="WP_377488378.1">
    <property type="nucleotide sequence ID" value="NZ_JBHUOX010000018.1"/>
</dbReference>